<protein>
    <recommendedName>
        <fullName evidence="1">HicB-like antitoxin of toxin-antitoxin system domain-containing protein</fullName>
    </recommendedName>
</protein>
<name>A0A484HPC9_9BACT</name>
<organism evidence="2">
    <name type="scientific">uncultured Desulfobacteraceae bacterium</name>
    <dbReference type="NCBI Taxonomy" id="218296"/>
    <lineage>
        <taxon>Bacteria</taxon>
        <taxon>Pseudomonadati</taxon>
        <taxon>Thermodesulfobacteriota</taxon>
        <taxon>Desulfobacteria</taxon>
        <taxon>Desulfobacterales</taxon>
        <taxon>Desulfobacteraceae</taxon>
        <taxon>environmental samples</taxon>
    </lineage>
</organism>
<dbReference type="PANTHER" id="PTHR34504:SF2">
    <property type="entry name" value="UPF0150 PROTEIN SSL0259"/>
    <property type="match status" value="1"/>
</dbReference>
<accession>A0A484HPC9</accession>
<dbReference type="InterPro" id="IPR031807">
    <property type="entry name" value="HicB-like"/>
</dbReference>
<feature type="domain" description="HicB-like antitoxin of toxin-antitoxin system" evidence="1">
    <location>
        <begin position="7"/>
        <end position="55"/>
    </location>
</feature>
<dbReference type="EMBL" id="CAACVI010000034">
    <property type="protein sequence ID" value="VEN74715.1"/>
    <property type="molecule type" value="Genomic_DNA"/>
</dbReference>
<dbReference type="InterPro" id="IPR035069">
    <property type="entry name" value="TTHA1013/TTHA0281-like"/>
</dbReference>
<dbReference type="SUPFAM" id="SSF143100">
    <property type="entry name" value="TTHA1013/TTHA0281-like"/>
    <property type="match status" value="1"/>
</dbReference>
<dbReference type="AlphaFoldDB" id="A0A484HPC9"/>
<dbReference type="Pfam" id="PF15919">
    <property type="entry name" value="HicB_lk_antitox"/>
    <property type="match status" value="1"/>
</dbReference>
<evidence type="ECO:0000259" key="1">
    <source>
        <dbReference type="Pfam" id="PF15919"/>
    </source>
</evidence>
<sequence>MAKTTKYLIVVEKTKTGFSAYSPDIDGCIATGATTEEVEKNIKEALEFHLEGLASGFRQSDQTN</sequence>
<proteinExistence type="predicted"/>
<dbReference type="Gene3D" id="3.30.160.250">
    <property type="match status" value="1"/>
</dbReference>
<reference evidence="2" key="1">
    <citation type="submission" date="2019-01" db="EMBL/GenBank/DDBJ databases">
        <authorList>
            <consortium name="Genoscope - CEA"/>
            <person name="William W."/>
        </authorList>
    </citation>
    <scope>NUCLEOTIDE SEQUENCE</scope>
    <source>
        <strain evidence="2">CR-1</strain>
    </source>
</reference>
<evidence type="ECO:0000313" key="2">
    <source>
        <dbReference type="EMBL" id="VEN74715.1"/>
    </source>
</evidence>
<gene>
    <name evidence="2" type="ORF">EPICR_40302</name>
</gene>
<dbReference type="InterPro" id="IPR051404">
    <property type="entry name" value="TA_system_antitoxin"/>
</dbReference>
<dbReference type="PANTHER" id="PTHR34504">
    <property type="entry name" value="ANTITOXIN HICB"/>
    <property type="match status" value="1"/>
</dbReference>